<evidence type="ECO:0000313" key="3">
    <source>
        <dbReference type="EMBL" id="ATD67555.1"/>
    </source>
</evidence>
<protein>
    <submittedName>
        <fullName evidence="3">Uncharacterized protein</fullName>
    </submittedName>
</protein>
<proteinExistence type="predicted"/>
<dbReference type="AlphaFoldDB" id="A0A290XEI8"/>
<dbReference type="Proteomes" id="UP000218968">
    <property type="component" value="Chromosome"/>
</dbReference>
<dbReference type="KEGG" id="lum:CNR27_09005"/>
<evidence type="ECO:0000256" key="1">
    <source>
        <dbReference type="SAM" id="MobiDB-lite"/>
    </source>
</evidence>
<feature type="region of interest" description="Disordered" evidence="1">
    <location>
        <begin position="77"/>
        <end position="96"/>
    </location>
</feature>
<organism evidence="3 4">
    <name type="scientific">Luteimonas chenhongjianii</name>
    <dbReference type="NCBI Taxonomy" id="2006110"/>
    <lineage>
        <taxon>Bacteria</taxon>
        <taxon>Pseudomonadati</taxon>
        <taxon>Pseudomonadota</taxon>
        <taxon>Gammaproteobacteria</taxon>
        <taxon>Lysobacterales</taxon>
        <taxon>Lysobacteraceae</taxon>
        <taxon>Luteimonas</taxon>
    </lineage>
</organism>
<dbReference type="RefSeq" id="WP_096298092.1">
    <property type="nucleotide sequence ID" value="NZ_CP023406.1"/>
</dbReference>
<sequence length="96" mass="10470">MNDESALVLLAGPIGATALYWALYRYYRNTDKSHAFERETTVEAKPVTGSDRKVGTVTGTRARRIAGDNSGAYRARVQRIRNPGQTGAAPSAEDVR</sequence>
<dbReference type="OrthoDB" id="6001663at2"/>
<evidence type="ECO:0000313" key="4">
    <source>
        <dbReference type="Proteomes" id="UP000218968"/>
    </source>
</evidence>
<gene>
    <name evidence="3" type="ORF">CNR27_09005</name>
</gene>
<feature type="transmembrane region" description="Helical" evidence="2">
    <location>
        <begin position="6"/>
        <end position="24"/>
    </location>
</feature>
<name>A0A290XEI8_9GAMM</name>
<keyword evidence="2" id="KW-0472">Membrane</keyword>
<evidence type="ECO:0000256" key="2">
    <source>
        <dbReference type="SAM" id="Phobius"/>
    </source>
</evidence>
<keyword evidence="4" id="KW-1185">Reference proteome</keyword>
<keyword evidence="2" id="KW-1133">Transmembrane helix</keyword>
<keyword evidence="2" id="KW-0812">Transmembrane</keyword>
<dbReference type="EMBL" id="CP023406">
    <property type="protein sequence ID" value="ATD67555.1"/>
    <property type="molecule type" value="Genomic_DNA"/>
</dbReference>
<accession>A0A290XEI8</accession>
<reference evidence="4" key="1">
    <citation type="submission" date="2017-09" db="EMBL/GenBank/DDBJ databases">
        <title>Luteimonas liuhanmingii sp.nov., isolated from the intestinal contents of Tibetan Plateau Pika in Yushu, Qinghai Province, China.</title>
        <authorList>
            <person name="Gui Z."/>
        </authorList>
    </citation>
    <scope>NUCLEOTIDE SEQUENCE [LARGE SCALE GENOMIC DNA]</scope>
    <source>
        <strain evidence="4">100111</strain>
    </source>
</reference>